<name>A0A6J5ISF6_9BURK</name>
<evidence type="ECO:0000313" key="3">
    <source>
        <dbReference type="Proteomes" id="UP000494301"/>
    </source>
</evidence>
<dbReference type="EMBL" id="CABWIL020000002">
    <property type="protein sequence ID" value="CAB3960963.1"/>
    <property type="molecule type" value="Genomic_DNA"/>
</dbReference>
<reference evidence="2 3" key="1">
    <citation type="submission" date="2020-04" db="EMBL/GenBank/DDBJ databases">
        <authorList>
            <person name="Depoorter E."/>
        </authorList>
    </citation>
    <scope>NUCLEOTIDE SEQUENCE [LARGE SCALE GENOMIC DNA]</scope>
    <source>
        <strain evidence="2 3">BCC0217</strain>
    </source>
</reference>
<dbReference type="AlphaFoldDB" id="A0A6J5ISF6"/>
<feature type="signal peptide" evidence="1">
    <location>
        <begin position="1"/>
        <end position="20"/>
    </location>
</feature>
<keyword evidence="1" id="KW-0732">Signal</keyword>
<organism evidence="2 3">
    <name type="scientific">Burkholderia aenigmatica</name>
    <dbReference type="NCBI Taxonomy" id="2015348"/>
    <lineage>
        <taxon>Bacteria</taxon>
        <taxon>Pseudomonadati</taxon>
        <taxon>Pseudomonadota</taxon>
        <taxon>Betaproteobacteria</taxon>
        <taxon>Burkholderiales</taxon>
        <taxon>Burkholderiaceae</taxon>
        <taxon>Burkholderia</taxon>
        <taxon>Burkholderia cepacia complex</taxon>
    </lineage>
</organism>
<evidence type="ECO:0000313" key="2">
    <source>
        <dbReference type="EMBL" id="CAB3960963.1"/>
    </source>
</evidence>
<accession>A0A6J5ISF6</accession>
<feature type="chain" id="PRO_5026862109" evidence="1">
    <location>
        <begin position="21"/>
        <end position="212"/>
    </location>
</feature>
<proteinExistence type="predicted"/>
<evidence type="ECO:0000256" key="1">
    <source>
        <dbReference type="SAM" id="SignalP"/>
    </source>
</evidence>
<protein>
    <submittedName>
        <fullName evidence="2">Uncharacterized protein</fullName>
    </submittedName>
</protein>
<sequence length="212" mass="22945">MKVHAIGLLLCSILVGSSHAQAPASGTVMSADERAAAIRRAFSPTARVDAFKSQIDFDRKFATDDGRKIVAFDWGKLATQRVPGFNALTIERVEQPVDETGPLKDFRIFVFNGRFNGARVSITVAQAKDRFKAADYFLHETTSPTIERVPFETDPDPLGSVSVQNSIAGPGLGLVWIYKNLCVVVSGAPAGAVRDLGRRLQTLAEAHTVDSM</sequence>
<dbReference type="Proteomes" id="UP000494301">
    <property type="component" value="Unassembled WGS sequence"/>
</dbReference>
<gene>
    <name evidence="2" type="ORF">BLA3211_00702</name>
</gene>